<keyword evidence="3" id="KW-1185">Reference proteome</keyword>
<protein>
    <submittedName>
        <fullName evidence="2">Uncharacterized protein</fullName>
    </submittedName>
</protein>
<accession>A0AAD1R4S0</accession>
<feature type="compositionally biased region" description="Basic and acidic residues" evidence="1">
    <location>
        <begin position="20"/>
        <end position="51"/>
    </location>
</feature>
<dbReference type="EMBL" id="OW240912">
    <property type="protein sequence ID" value="CAH2223820.1"/>
    <property type="molecule type" value="Genomic_DNA"/>
</dbReference>
<evidence type="ECO:0000313" key="3">
    <source>
        <dbReference type="Proteomes" id="UP001295444"/>
    </source>
</evidence>
<organism evidence="2 3">
    <name type="scientific">Pelobates cultripes</name>
    <name type="common">Western spadefoot toad</name>
    <dbReference type="NCBI Taxonomy" id="61616"/>
    <lineage>
        <taxon>Eukaryota</taxon>
        <taxon>Metazoa</taxon>
        <taxon>Chordata</taxon>
        <taxon>Craniata</taxon>
        <taxon>Vertebrata</taxon>
        <taxon>Euteleostomi</taxon>
        <taxon>Amphibia</taxon>
        <taxon>Batrachia</taxon>
        <taxon>Anura</taxon>
        <taxon>Pelobatoidea</taxon>
        <taxon>Pelobatidae</taxon>
        <taxon>Pelobates</taxon>
    </lineage>
</organism>
<feature type="region of interest" description="Disordered" evidence="1">
    <location>
        <begin position="1"/>
        <end position="72"/>
    </location>
</feature>
<dbReference type="Proteomes" id="UP001295444">
    <property type="component" value="Chromosome 01"/>
</dbReference>
<reference evidence="2" key="1">
    <citation type="submission" date="2022-03" db="EMBL/GenBank/DDBJ databases">
        <authorList>
            <person name="Alioto T."/>
            <person name="Alioto T."/>
            <person name="Gomez Garrido J."/>
        </authorList>
    </citation>
    <scope>NUCLEOTIDE SEQUENCE</scope>
</reference>
<feature type="non-terminal residue" evidence="2">
    <location>
        <position position="143"/>
    </location>
</feature>
<evidence type="ECO:0000313" key="2">
    <source>
        <dbReference type="EMBL" id="CAH2223820.1"/>
    </source>
</evidence>
<sequence length="143" mass="16455">MTGSTAGSMLPLQLRQKRGRGQEPHNKGTENTHREHRKDKDTERKRDRKEPGGTAQKTDTQRKQNRKEQIKRDRLTALPIKWLPCNGAQPLYTFYPPNTPLRHPLYQSLLPCSVPSSAYASPWGCRVDIYATLAKNTIYKKKK</sequence>
<dbReference type="AlphaFoldDB" id="A0AAD1R4S0"/>
<name>A0AAD1R4S0_PELCU</name>
<evidence type="ECO:0000256" key="1">
    <source>
        <dbReference type="SAM" id="MobiDB-lite"/>
    </source>
</evidence>
<gene>
    <name evidence="2" type="ORF">PECUL_23A010152</name>
</gene>
<proteinExistence type="predicted"/>
<feature type="compositionally biased region" description="Basic and acidic residues" evidence="1">
    <location>
        <begin position="59"/>
        <end position="72"/>
    </location>
</feature>